<protein>
    <submittedName>
        <fullName evidence="4">DUF148 domain-containing protein</fullName>
    </submittedName>
</protein>
<evidence type="ECO:0000256" key="1">
    <source>
        <dbReference type="SAM" id="MobiDB-lite"/>
    </source>
</evidence>
<name>A0A1I8B1U4_MELHA</name>
<sequence>MSSNIKNLVFGSILLMIICQFNVFGSNTGGGAGRVRGNGGARQGNSNSSRVSSTDTTRANVLQNTINYLQGLNRNIDDLSEMLANLINPNANRNVGHLDQGTRRYLTALTTQNLTPEQRNAFADQLFAIMQQNPQNNITREQLAQNFDQILDQIRATLQQNPGRVRL</sequence>
<feature type="region of interest" description="Disordered" evidence="1">
    <location>
        <begin position="34"/>
        <end position="56"/>
    </location>
</feature>
<dbReference type="Proteomes" id="UP000095281">
    <property type="component" value="Unplaced"/>
</dbReference>
<dbReference type="AlphaFoldDB" id="A0A1I8B1U4"/>
<reference evidence="4" key="1">
    <citation type="submission" date="2016-11" db="UniProtKB">
        <authorList>
            <consortium name="WormBaseParasite"/>
        </authorList>
    </citation>
    <scope>IDENTIFICATION</scope>
</reference>
<evidence type="ECO:0000256" key="2">
    <source>
        <dbReference type="SAM" id="SignalP"/>
    </source>
</evidence>
<feature type="chain" id="PRO_5009315336" evidence="2">
    <location>
        <begin position="26"/>
        <end position="167"/>
    </location>
</feature>
<keyword evidence="3" id="KW-1185">Reference proteome</keyword>
<organism evidence="3 4">
    <name type="scientific">Meloidogyne hapla</name>
    <name type="common">Root-knot nematode worm</name>
    <dbReference type="NCBI Taxonomy" id="6305"/>
    <lineage>
        <taxon>Eukaryota</taxon>
        <taxon>Metazoa</taxon>
        <taxon>Ecdysozoa</taxon>
        <taxon>Nematoda</taxon>
        <taxon>Chromadorea</taxon>
        <taxon>Rhabditida</taxon>
        <taxon>Tylenchina</taxon>
        <taxon>Tylenchomorpha</taxon>
        <taxon>Tylenchoidea</taxon>
        <taxon>Meloidogynidae</taxon>
        <taxon>Meloidogyninae</taxon>
        <taxon>Meloidogyne</taxon>
    </lineage>
</organism>
<dbReference type="GO" id="GO:0006355">
    <property type="term" value="P:regulation of DNA-templated transcription"/>
    <property type="evidence" value="ECO:0007669"/>
    <property type="project" value="InterPro"/>
</dbReference>
<evidence type="ECO:0000313" key="3">
    <source>
        <dbReference type="Proteomes" id="UP000095281"/>
    </source>
</evidence>
<dbReference type="GO" id="GO:0040008">
    <property type="term" value="P:regulation of growth"/>
    <property type="evidence" value="ECO:0007669"/>
    <property type="project" value="InterPro"/>
</dbReference>
<dbReference type="Pfam" id="PF23174">
    <property type="entry name" value="bHLH_ILI"/>
    <property type="match status" value="1"/>
</dbReference>
<feature type="signal peptide" evidence="2">
    <location>
        <begin position="1"/>
        <end position="25"/>
    </location>
</feature>
<feature type="compositionally biased region" description="Polar residues" evidence="1">
    <location>
        <begin position="46"/>
        <end position="56"/>
    </location>
</feature>
<keyword evidence="2" id="KW-0732">Signal</keyword>
<dbReference type="InterPro" id="IPR044293">
    <property type="entry name" value="PRE"/>
</dbReference>
<evidence type="ECO:0000313" key="4">
    <source>
        <dbReference type="WBParaSite" id="MhA1_Contig1237.frz3.gene8"/>
    </source>
</evidence>
<dbReference type="GO" id="GO:0046983">
    <property type="term" value="F:protein dimerization activity"/>
    <property type="evidence" value="ECO:0007669"/>
    <property type="project" value="InterPro"/>
</dbReference>
<proteinExistence type="predicted"/>
<accession>A0A1I8B1U4</accession>
<dbReference type="WBParaSite" id="MhA1_Contig1237.frz3.gene8">
    <property type="protein sequence ID" value="MhA1_Contig1237.frz3.gene8"/>
    <property type="gene ID" value="MhA1_Contig1237.frz3.gene8"/>
</dbReference>